<keyword evidence="1" id="KW-0812">Transmembrane</keyword>
<name>A0A5K3FYX6_MESCO</name>
<reference evidence="2" key="1">
    <citation type="submission" date="2019-11" db="UniProtKB">
        <authorList>
            <consortium name="WormBaseParasite"/>
        </authorList>
    </citation>
    <scope>IDENTIFICATION</scope>
</reference>
<proteinExistence type="predicted"/>
<dbReference type="WBParaSite" id="MCU_011942-RA">
    <property type="protein sequence ID" value="MCU_011942-RA"/>
    <property type="gene ID" value="MCU_011942"/>
</dbReference>
<accession>A0A5K3FYX6</accession>
<dbReference type="AlphaFoldDB" id="A0A5K3FYX6"/>
<sequence length="69" mass="8158">MASDVWLVNKACFVVSVFFKLGLAYSTIQRRHTKWCRQIRSHWPQTLCFRKDCEEDQQLARVKVGLKTV</sequence>
<keyword evidence="1" id="KW-1133">Transmembrane helix</keyword>
<keyword evidence="1" id="KW-0472">Membrane</keyword>
<feature type="transmembrane region" description="Helical" evidence="1">
    <location>
        <begin position="6"/>
        <end position="28"/>
    </location>
</feature>
<protein>
    <submittedName>
        <fullName evidence="2">Secreted protein</fullName>
    </submittedName>
</protein>
<evidence type="ECO:0000256" key="1">
    <source>
        <dbReference type="SAM" id="Phobius"/>
    </source>
</evidence>
<organism evidence="2">
    <name type="scientific">Mesocestoides corti</name>
    <name type="common">Flatworm</name>
    <dbReference type="NCBI Taxonomy" id="53468"/>
    <lineage>
        <taxon>Eukaryota</taxon>
        <taxon>Metazoa</taxon>
        <taxon>Spiralia</taxon>
        <taxon>Lophotrochozoa</taxon>
        <taxon>Platyhelminthes</taxon>
        <taxon>Cestoda</taxon>
        <taxon>Eucestoda</taxon>
        <taxon>Cyclophyllidea</taxon>
        <taxon>Mesocestoididae</taxon>
        <taxon>Mesocestoides</taxon>
    </lineage>
</organism>
<evidence type="ECO:0000313" key="2">
    <source>
        <dbReference type="WBParaSite" id="MCU_011942-RA"/>
    </source>
</evidence>